<evidence type="ECO:0000256" key="5">
    <source>
        <dbReference type="ARBA" id="ARBA00022552"/>
    </source>
</evidence>
<dbReference type="Gene3D" id="3.40.50.150">
    <property type="entry name" value="Vaccinia Virus protein VP39"/>
    <property type="match status" value="1"/>
</dbReference>
<dbReference type="InterPro" id="IPR004573">
    <property type="entry name" value="rRNA_ssu_MeTfrase_B"/>
</dbReference>
<evidence type="ECO:0000256" key="11">
    <source>
        <dbReference type="ARBA" id="ARBA00031088"/>
    </source>
</evidence>
<dbReference type="Proteomes" id="UP000236514">
    <property type="component" value="Unassembled WGS sequence"/>
</dbReference>
<comment type="subcellular location">
    <subcellularLocation>
        <location evidence="2">Cytoplasm</location>
    </subcellularLocation>
</comment>
<feature type="binding site" evidence="13">
    <location>
        <begin position="263"/>
        <end position="269"/>
    </location>
    <ligand>
        <name>S-adenosyl-L-methionine</name>
        <dbReference type="ChEBI" id="CHEBI:59789"/>
    </ligand>
</feature>
<evidence type="ECO:0000256" key="9">
    <source>
        <dbReference type="ARBA" id="ARBA00022884"/>
    </source>
</evidence>
<dbReference type="GO" id="GO:0003723">
    <property type="term" value="F:RNA binding"/>
    <property type="evidence" value="ECO:0007669"/>
    <property type="project" value="UniProtKB-UniRule"/>
</dbReference>
<feature type="binding site" evidence="13">
    <location>
        <position position="286"/>
    </location>
    <ligand>
        <name>S-adenosyl-L-methionine</name>
        <dbReference type="ChEBI" id="CHEBI:59789"/>
    </ligand>
</feature>
<dbReference type="InterPro" id="IPR006027">
    <property type="entry name" value="NusB_RsmB_TIM44"/>
</dbReference>
<dbReference type="Pfam" id="PF01029">
    <property type="entry name" value="NusB"/>
    <property type="match status" value="1"/>
</dbReference>
<comment type="function">
    <text evidence="1">Specifically methylates the cytosine at position 967 (m5C967) of 16S rRNA.</text>
</comment>
<evidence type="ECO:0000313" key="21">
    <source>
        <dbReference type="Proteomes" id="UP000236514"/>
    </source>
</evidence>
<dbReference type="InterPro" id="IPR054728">
    <property type="entry name" value="RsmB-like_ferredoxin"/>
</dbReference>
<dbReference type="SUPFAM" id="SSF53335">
    <property type="entry name" value="S-adenosyl-L-methionine-dependent methyltransferases"/>
    <property type="match status" value="1"/>
</dbReference>
<keyword evidence="8 13" id="KW-0949">S-adenosyl-L-methionine</keyword>
<dbReference type="EMBL" id="CP017151">
    <property type="protein sequence ID" value="AOR73732.1"/>
    <property type="molecule type" value="Genomic_DNA"/>
</dbReference>
<dbReference type="InterPro" id="IPR035926">
    <property type="entry name" value="NusB-like_sf"/>
</dbReference>
<keyword evidence="5" id="KW-0698">rRNA processing</keyword>
<evidence type="ECO:0000259" key="14">
    <source>
        <dbReference type="PROSITE" id="PS51686"/>
    </source>
</evidence>
<dbReference type="Proteomes" id="UP000094714">
    <property type="component" value="Chromosome"/>
</dbReference>
<dbReference type="Gene3D" id="1.10.940.10">
    <property type="entry name" value="NusB-like"/>
    <property type="match status" value="1"/>
</dbReference>
<sequence>MTKKQAQLTGARAIALATLDKVRTSGAYSNLQLNQALESGQLSGADRRLVTALVYGTLQHQRTLDYWLSPFIAGKKVRPWVKTLLLMTLFQYQYLDRVPNFAATDEAIEIAKRRGNPGVRRFVTGVLHAILRNGVADVEKIEDPKQRLAIQASLPDWLVDELVAQYGLAQTEALAKVINEPARISLRVNRAKATVEEAQALLRSAGVETKPSEVAQNGLVVTKGAVLKTAAFKNGVVTIQDESAMLAVESMHLTGHERVLDACAAPGGKTVQIAEALTDGEVYALDIHRHKVGLIEKNAQRMGVDDRVFARQLDARQVGQEFADQFFDQILVDAPCSGMGLLRRKPEIRYDKQLGDSQRLHQIQGAILDSVATKVKKGGIITYSTCTILRQENDETVAEFLKHHPNFRLQKTTTARMLKDNRQAQTLTLLPSDYGSDGFFISNLQRVQ</sequence>
<proteinExistence type="inferred from homology"/>
<evidence type="ECO:0000256" key="10">
    <source>
        <dbReference type="ARBA" id="ARBA00030399"/>
    </source>
</evidence>
<dbReference type="Gene3D" id="3.30.70.1170">
    <property type="entry name" value="Sun protein, domain 3"/>
    <property type="match status" value="1"/>
</dbReference>
<evidence type="ECO:0000256" key="1">
    <source>
        <dbReference type="ARBA" id="ARBA00002724"/>
    </source>
</evidence>
<dbReference type="GO" id="GO:0006355">
    <property type="term" value="P:regulation of DNA-templated transcription"/>
    <property type="evidence" value="ECO:0007669"/>
    <property type="project" value="InterPro"/>
</dbReference>
<reference evidence="15 19" key="1">
    <citation type="submission" date="2016-09" db="EMBL/GenBank/DDBJ databases">
        <title>Genome Sequence of the Lactobacillus fermentum strain NCC2970 (CNCM I-5068).</title>
        <authorList>
            <person name="Barretto C."/>
            <person name="Ngom-Bru C."/>
            <person name="Genevaz A."/>
            <person name="Fournier C."/>
            <person name="Moine D."/>
            <person name="Kassam M."/>
            <person name="Iltis A."/>
            <person name="Sagory-Zalkind P."/>
            <person name="Faucherand G."/>
            <person name="Descombes P."/>
            <person name="Duboux S."/>
        </authorList>
    </citation>
    <scope>NUCLEOTIDE SEQUENCE [LARGE SCALE GENOMIC DNA]</scope>
    <source>
        <strain evidence="15 19">NCC2970</strain>
    </source>
</reference>
<keyword evidence="4" id="KW-0963">Cytoplasm</keyword>
<dbReference type="RefSeq" id="WP_015639219.1">
    <property type="nucleotide sequence ID" value="NZ_AP024320.1"/>
</dbReference>
<dbReference type="Proteomes" id="UP000185427">
    <property type="component" value="Chromosome"/>
</dbReference>
<dbReference type="InterPro" id="IPR049560">
    <property type="entry name" value="MeTrfase_RsmB-F_NOP2_cat"/>
</dbReference>
<evidence type="ECO:0000256" key="12">
    <source>
        <dbReference type="ARBA" id="ARBA00047283"/>
    </source>
</evidence>
<keyword evidence="7 13" id="KW-0808">Transferase</keyword>
<evidence type="ECO:0000313" key="18">
    <source>
        <dbReference type="EMBL" id="QIX58916.1"/>
    </source>
</evidence>
<accession>A0A0F4HEH1</accession>
<dbReference type="GO" id="GO:0008649">
    <property type="term" value="F:rRNA methyltransferase activity"/>
    <property type="evidence" value="ECO:0007669"/>
    <property type="project" value="InterPro"/>
</dbReference>
<feature type="active site" description="Nucleophile" evidence="13">
    <location>
        <position position="386"/>
    </location>
</feature>
<evidence type="ECO:0000313" key="15">
    <source>
        <dbReference type="EMBL" id="AOR73732.1"/>
    </source>
</evidence>
<evidence type="ECO:0000256" key="2">
    <source>
        <dbReference type="ARBA" id="ARBA00004496"/>
    </source>
</evidence>
<dbReference type="OrthoDB" id="9810297at2"/>
<dbReference type="PROSITE" id="PS51686">
    <property type="entry name" value="SAM_MT_RSMB_NOP"/>
    <property type="match status" value="1"/>
</dbReference>
<evidence type="ECO:0000313" key="17">
    <source>
        <dbReference type="EMBL" id="PNV58531.1"/>
    </source>
</evidence>
<reference evidence="17 21" key="3">
    <citation type="submission" date="2018-01" db="EMBL/GenBank/DDBJ databases">
        <title>Draft genome sequence of the feruloyl esterase-producing strain Lactobacillus fermentum CRL 1446, isolated from artisanal goat milk cheese.</title>
        <authorList>
            <person name="Abeijon Mukdsi M.C."/>
            <person name="Saavedra L."/>
            <person name="Gauffin Cano M.P."/>
            <person name="Hebert E.M."/>
            <person name="Medina R.B."/>
        </authorList>
    </citation>
    <scope>NUCLEOTIDE SEQUENCE [LARGE SCALE GENOMIC DNA]</scope>
    <source>
        <strain evidence="17 21">CRL 1446</strain>
    </source>
</reference>
<dbReference type="Proteomes" id="UP000503169">
    <property type="component" value="Chromosome"/>
</dbReference>
<dbReference type="EMBL" id="CP019030">
    <property type="protein sequence ID" value="APU46511.1"/>
    <property type="molecule type" value="Genomic_DNA"/>
</dbReference>
<keyword evidence="6 13" id="KW-0489">Methyltransferase</keyword>
<comment type="similarity">
    <text evidence="13">Belongs to the class I-like SAM-binding methyltransferase superfamily. RsmB/NOP family.</text>
</comment>
<evidence type="ECO:0000313" key="19">
    <source>
        <dbReference type="Proteomes" id="UP000094714"/>
    </source>
</evidence>
<evidence type="ECO:0000256" key="6">
    <source>
        <dbReference type="ARBA" id="ARBA00022603"/>
    </source>
</evidence>
<dbReference type="PATRIC" id="fig|1613.112.peg.269"/>
<dbReference type="CDD" id="cd02440">
    <property type="entry name" value="AdoMet_MTases"/>
    <property type="match status" value="1"/>
</dbReference>
<feature type="binding site" evidence="13">
    <location>
        <position position="333"/>
    </location>
    <ligand>
        <name>S-adenosyl-L-methionine</name>
        <dbReference type="ChEBI" id="CHEBI:59789"/>
    </ligand>
</feature>
<dbReference type="EMBL" id="CP050919">
    <property type="protein sequence ID" value="QIX58916.1"/>
    <property type="molecule type" value="Genomic_DNA"/>
</dbReference>
<dbReference type="InterPro" id="IPR023267">
    <property type="entry name" value="RCMT"/>
</dbReference>
<dbReference type="SUPFAM" id="SSF48013">
    <property type="entry name" value="NusB-like"/>
    <property type="match status" value="1"/>
</dbReference>
<dbReference type="Pfam" id="PF01189">
    <property type="entry name" value="Methyltr_RsmB-F"/>
    <property type="match status" value="1"/>
</dbReference>
<gene>
    <name evidence="18" type="primary">rsmB</name>
    <name evidence="16" type="ORF">BUW47_08855</name>
    <name evidence="17" type="ORF">C1Y38_02700</name>
    <name evidence="18" type="ORF">HCY95_01354</name>
    <name evidence="15" type="ORF">LACFE_CDS0254</name>
</gene>
<dbReference type="InterPro" id="IPR029063">
    <property type="entry name" value="SAM-dependent_MTases_sf"/>
</dbReference>
<comment type="catalytic activity">
    <reaction evidence="12">
        <text>cytidine(967) in 16S rRNA + S-adenosyl-L-methionine = 5-methylcytidine(967) in 16S rRNA + S-adenosyl-L-homocysteine + H(+)</text>
        <dbReference type="Rhea" id="RHEA:42748"/>
        <dbReference type="Rhea" id="RHEA-COMP:10219"/>
        <dbReference type="Rhea" id="RHEA-COMP:10220"/>
        <dbReference type="ChEBI" id="CHEBI:15378"/>
        <dbReference type="ChEBI" id="CHEBI:57856"/>
        <dbReference type="ChEBI" id="CHEBI:59789"/>
        <dbReference type="ChEBI" id="CHEBI:74483"/>
        <dbReference type="ChEBI" id="CHEBI:82748"/>
        <dbReference type="EC" id="2.1.1.176"/>
    </reaction>
</comment>
<feature type="domain" description="SAM-dependent MTase RsmB/NOP-type" evidence="14">
    <location>
        <begin position="174"/>
        <end position="447"/>
    </location>
</feature>
<keyword evidence="9 13" id="KW-0694">RNA-binding</keyword>
<dbReference type="EMBL" id="POTQ01000003">
    <property type="protein sequence ID" value="PNV58531.1"/>
    <property type="molecule type" value="Genomic_DNA"/>
</dbReference>
<evidence type="ECO:0000256" key="8">
    <source>
        <dbReference type="ARBA" id="ARBA00022691"/>
    </source>
</evidence>
<dbReference type="NCBIfam" id="TIGR00563">
    <property type="entry name" value="rsmB"/>
    <property type="match status" value="1"/>
</dbReference>
<dbReference type="PANTHER" id="PTHR22807">
    <property type="entry name" value="NOP2 YEAST -RELATED NOL1/NOP2/FMU SUN DOMAIN-CONTAINING"/>
    <property type="match status" value="1"/>
</dbReference>
<evidence type="ECO:0000313" key="22">
    <source>
        <dbReference type="Proteomes" id="UP000503169"/>
    </source>
</evidence>
<name>A0A0F4HEH1_LIMFE</name>
<evidence type="ECO:0000256" key="13">
    <source>
        <dbReference type="PROSITE-ProRule" id="PRU01023"/>
    </source>
</evidence>
<dbReference type="EC" id="2.1.1.176" evidence="3"/>
<evidence type="ECO:0000256" key="7">
    <source>
        <dbReference type="ARBA" id="ARBA00022679"/>
    </source>
</evidence>
<feature type="binding site" evidence="13">
    <location>
        <position position="314"/>
    </location>
    <ligand>
        <name>S-adenosyl-L-methionine</name>
        <dbReference type="ChEBI" id="CHEBI:59789"/>
    </ligand>
</feature>
<evidence type="ECO:0000256" key="4">
    <source>
        <dbReference type="ARBA" id="ARBA00022490"/>
    </source>
</evidence>
<dbReference type="GO" id="GO:0005737">
    <property type="term" value="C:cytoplasm"/>
    <property type="evidence" value="ECO:0007669"/>
    <property type="project" value="UniProtKB-SubCell"/>
</dbReference>
<evidence type="ECO:0000313" key="16">
    <source>
        <dbReference type="EMBL" id="APU46511.1"/>
    </source>
</evidence>
<reference evidence="16 20" key="2">
    <citation type="submission" date="2016-12" db="EMBL/GenBank/DDBJ databases">
        <title>Complete Genome Sequence of Lactobacillus fermentum Strain SNUV175, a Probiotic for Treatment of Bacterial Vaginosis.</title>
        <authorList>
            <person name="Lee S."/>
            <person name="You H.J."/>
            <person name="Kwon B."/>
            <person name="Ko G."/>
        </authorList>
    </citation>
    <scope>NUCLEOTIDE SEQUENCE [LARGE SCALE GENOMIC DNA]</scope>
    <source>
        <strain evidence="16 20">SNUV175</strain>
    </source>
</reference>
<dbReference type="FunFam" id="3.40.50.150:FF:000022">
    <property type="entry name" value="Ribosomal RNA small subunit methyltransferase B"/>
    <property type="match status" value="1"/>
</dbReference>
<dbReference type="InterPro" id="IPR001678">
    <property type="entry name" value="MeTrfase_RsmB-F_NOP2_dom"/>
</dbReference>
<reference evidence="18 22" key="4">
    <citation type="submission" date="2020-04" db="EMBL/GenBank/DDBJ databases">
        <title>Novel strain L. Fermentum HFD1 producer antibacterial peptides.</title>
        <authorList>
            <person name="Ozhegov G.D."/>
            <person name="Pavlova A.S."/>
            <person name="Zhuravleva D.E."/>
            <person name="Gogoleva N.V."/>
            <person name="Shagimardanova E.I."/>
            <person name="Markelova M.I."/>
            <person name="Yarullina D.R."/>
            <person name="Kayumov A.R."/>
        </authorList>
    </citation>
    <scope>NUCLEOTIDE SEQUENCE [LARGE SCALE GENOMIC DNA]</scope>
    <source>
        <strain evidence="18 22">HFD1</strain>
    </source>
</reference>
<dbReference type="Pfam" id="PF22458">
    <property type="entry name" value="RsmF-B_ferredox"/>
    <property type="match status" value="1"/>
</dbReference>
<dbReference type="AlphaFoldDB" id="A0A0F4HEH1"/>
<protein>
    <recommendedName>
        <fullName evidence="3">16S rRNA (cytosine(967)-C(5))-methyltransferase</fullName>
        <ecNumber evidence="3">2.1.1.176</ecNumber>
    </recommendedName>
    <alternativeName>
        <fullName evidence="10">16S rRNA m5C967 methyltransferase</fullName>
    </alternativeName>
    <alternativeName>
        <fullName evidence="11">rRNA (cytosine-C(5)-)-methyltransferase RsmB</fullName>
    </alternativeName>
</protein>
<organism evidence="15 19">
    <name type="scientific">Limosilactobacillus fermentum</name>
    <name type="common">Lactobacillus fermentum</name>
    <dbReference type="NCBI Taxonomy" id="1613"/>
    <lineage>
        <taxon>Bacteria</taxon>
        <taxon>Bacillati</taxon>
        <taxon>Bacillota</taxon>
        <taxon>Bacilli</taxon>
        <taxon>Lactobacillales</taxon>
        <taxon>Lactobacillaceae</taxon>
        <taxon>Limosilactobacillus</taxon>
    </lineage>
</organism>
<dbReference type="PANTHER" id="PTHR22807:SF53">
    <property type="entry name" value="RIBOSOMAL RNA SMALL SUBUNIT METHYLTRANSFERASE B-RELATED"/>
    <property type="match status" value="1"/>
</dbReference>
<dbReference type="PRINTS" id="PR02008">
    <property type="entry name" value="RCMTFAMILY"/>
</dbReference>
<evidence type="ECO:0000313" key="20">
    <source>
        <dbReference type="Proteomes" id="UP000185427"/>
    </source>
</evidence>
<dbReference type="NCBIfam" id="NF011494">
    <property type="entry name" value="PRK14902.1"/>
    <property type="match status" value="1"/>
</dbReference>
<evidence type="ECO:0000256" key="3">
    <source>
        <dbReference type="ARBA" id="ARBA00012140"/>
    </source>
</evidence>